<accession>A0A8X6N7L2</accession>
<dbReference type="Proteomes" id="UP000887013">
    <property type="component" value="Unassembled WGS sequence"/>
</dbReference>
<comment type="caution">
    <text evidence="1">The sequence shown here is derived from an EMBL/GenBank/DDBJ whole genome shotgun (WGS) entry which is preliminary data.</text>
</comment>
<evidence type="ECO:0000313" key="1">
    <source>
        <dbReference type="EMBL" id="GFS98300.1"/>
    </source>
</evidence>
<sequence length="174" mass="19094">MTDVIALVIETCVYLLYWFTFGSGSPSFVEILCYSIVVEVVKMCSFLQFPVRSTLGGGSSVEVQENSVDVKVSVENSFAVNDCLAPDLKVDLDPETQDAIVKPSKADIVPVVHSEVVYSFCQALDLRAKLAPVETRVVFDPPKRLKKQKVVPVVHSKIVFSICLALNLEAELAN</sequence>
<reference evidence="1" key="1">
    <citation type="submission" date="2020-08" db="EMBL/GenBank/DDBJ databases">
        <title>Multicomponent nature underlies the extraordinary mechanical properties of spider dragline silk.</title>
        <authorList>
            <person name="Kono N."/>
            <person name="Nakamura H."/>
            <person name="Mori M."/>
            <person name="Yoshida Y."/>
            <person name="Ohtoshi R."/>
            <person name="Malay A.D."/>
            <person name="Moran D.A.P."/>
            <person name="Tomita M."/>
            <person name="Numata K."/>
            <person name="Arakawa K."/>
        </authorList>
    </citation>
    <scope>NUCLEOTIDE SEQUENCE</scope>
</reference>
<evidence type="ECO:0000313" key="2">
    <source>
        <dbReference type="Proteomes" id="UP000887013"/>
    </source>
</evidence>
<proteinExistence type="predicted"/>
<gene>
    <name evidence="1" type="ORF">NPIL_111481</name>
</gene>
<protein>
    <submittedName>
        <fullName evidence="1">Uncharacterized protein</fullName>
    </submittedName>
</protein>
<name>A0A8X6N7L2_NEPPI</name>
<dbReference type="EMBL" id="BMAW01006309">
    <property type="protein sequence ID" value="GFS98300.1"/>
    <property type="molecule type" value="Genomic_DNA"/>
</dbReference>
<dbReference type="AlphaFoldDB" id="A0A8X6N7L2"/>
<keyword evidence="2" id="KW-1185">Reference proteome</keyword>
<organism evidence="1 2">
    <name type="scientific">Nephila pilipes</name>
    <name type="common">Giant wood spider</name>
    <name type="synonym">Nephila maculata</name>
    <dbReference type="NCBI Taxonomy" id="299642"/>
    <lineage>
        <taxon>Eukaryota</taxon>
        <taxon>Metazoa</taxon>
        <taxon>Ecdysozoa</taxon>
        <taxon>Arthropoda</taxon>
        <taxon>Chelicerata</taxon>
        <taxon>Arachnida</taxon>
        <taxon>Araneae</taxon>
        <taxon>Araneomorphae</taxon>
        <taxon>Entelegynae</taxon>
        <taxon>Araneoidea</taxon>
        <taxon>Nephilidae</taxon>
        <taxon>Nephila</taxon>
    </lineage>
</organism>